<evidence type="ECO:0000256" key="5">
    <source>
        <dbReference type="ARBA" id="ARBA00023136"/>
    </source>
</evidence>
<evidence type="ECO:0000256" key="4">
    <source>
        <dbReference type="ARBA" id="ARBA00022989"/>
    </source>
</evidence>
<proteinExistence type="inferred from homology"/>
<evidence type="ECO:0000256" key="1">
    <source>
        <dbReference type="ARBA" id="ARBA00004167"/>
    </source>
</evidence>
<comment type="similarity">
    <text evidence="2">Belongs to the LemA family.</text>
</comment>
<organism evidence="7 8">
    <name type="scientific">Pseudothauera nasutitermitis</name>
    <dbReference type="NCBI Taxonomy" id="2565930"/>
    <lineage>
        <taxon>Bacteria</taxon>
        <taxon>Pseudomonadati</taxon>
        <taxon>Pseudomonadota</taxon>
        <taxon>Betaproteobacteria</taxon>
        <taxon>Rhodocyclales</taxon>
        <taxon>Zoogloeaceae</taxon>
        <taxon>Pseudothauera</taxon>
    </lineage>
</organism>
<dbReference type="InterPro" id="IPR007156">
    <property type="entry name" value="MamQ_LemA"/>
</dbReference>
<dbReference type="OrthoDB" id="9804152at2"/>
<comment type="caution">
    <text evidence="7">The sequence shown here is derived from an EMBL/GenBank/DDBJ whole genome shotgun (WGS) entry which is preliminary data.</text>
</comment>
<name>A0A4S4B1H2_9RHOO</name>
<evidence type="ECO:0000313" key="7">
    <source>
        <dbReference type="EMBL" id="THF65517.1"/>
    </source>
</evidence>
<accession>A0A4S4B1H2</accession>
<dbReference type="Pfam" id="PF04011">
    <property type="entry name" value="LemA"/>
    <property type="match status" value="1"/>
</dbReference>
<comment type="subcellular location">
    <subcellularLocation>
        <location evidence="1">Membrane</location>
        <topology evidence="1">Single-pass membrane protein</topology>
    </subcellularLocation>
</comment>
<dbReference type="GO" id="GO:0016020">
    <property type="term" value="C:membrane"/>
    <property type="evidence" value="ECO:0007669"/>
    <property type="project" value="UniProtKB-SubCell"/>
</dbReference>
<evidence type="ECO:0000256" key="6">
    <source>
        <dbReference type="SAM" id="Phobius"/>
    </source>
</evidence>
<dbReference type="PANTHER" id="PTHR34478:SF1">
    <property type="entry name" value="PROTEIN LEMA"/>
    <property type="match status" value="1"/>
</dbReference>
<keyword evidence="3 6" id="KW-0812">Transmembrane</keyword>
<reference evidence="7 8" key="1">
    <citation type="submission" date="2019-04" db="EMBL/GenBank/DDBJ databases">
        <title>Azoarcus nasutitermitis sp. nov. isolated from termite nest.</title>
        <authorList>
            <person name="Lin S.-Y."/>
            <person name="Hameed A."/>
            <person name="Hsu Y.-H."/>
            <person name="Young C.-C."/>
        </authorList>
    </citation>
    <scope>NUCLEOTIDE SEQUENCE [LARGE SCALE GENOMIC DNA]</scope>
    <source>
        <strain evidence="7 8">CC-YHH838</strain>
    </source>
</reference>
<dbReference type="Gene3D" id="1.20.1440.20">
    <property type="entry name" value="LemA-like domain"/>
    <property type="match status" value="1"/>
</dbReference>
<gene>
    <name evidence="7" type="ORF">E6C76_08005</name>
</gene>
<protein>
    <submittedName>
        <fullName evidence="7">LemA family protein</fullName>
    </submittedName>
</protein>
<feature type="transmembrane region" description="Helical" evidence="6">
    <location>
        <begin position="6"/>
        <end position="26"/>
    </location>
</feature>
<evidence type="ECO:0000256" key="3">
    <source>
        <dbReference type="ARBA" id="ARBA00022692"/>
    </source>
</evidence>
<dbReference type="PANTHER" id="PTHR34478">
    <property type="entry name" value="PROTEIN LEMA"/>
    <property type="match status" value="1"/>
</dbReference>
<dbReference type="AlphaFoldDB" id="A0A4S4B1H2"/>
<keyword evidence="4 6" id="KW-1133">Transmembrane helix</keyword>
<dbReference type="RefSeq" id="WP_136347722.1">
    <property type="nucleotide sequence ID" value="NZ_SSOC01000003.1"/>
</dbReference>
<dbReference type="InterPro" id="IPR023353">
    <property type="entry name" value="LemA-like_dom_sf"/>
</dbReference>
<dbReference type="Proteomes" id="UP000308430">
    <property type="component" value="Unassembled WGS sequence"/>
</dbReference>
<dbReference type="SUPFAM" id="SSF140478">
    <property type="entry name" value="LemA-like"/>
    <property type="match status" value="1"/>
</dbReference>
<keyword evidence="5 6" id="KW-0472">Membrane</keyword>
<evidence type="ECO:0000256" key="2">
    <source>
        <dbReference type="ARBA" id="ARBA00008854"/>
    </source>
</evidence>
<sequence length="191" mass="21510">MSVSSALGLALLAVVLTYGVLIYNGLVRLKHNVARAWSNIDVLLKQRHDELPRLVEVCRHYKQFEQDTLVRVSEARARVAAAREAHDVPALGAAEGQLRSGVDRLFALAEAYPELKANEHFMRLHSRITALENAIADRREWYNESVNVHNIRIEQFPDLLVARLFGYATQPLLRFSAAEKANVSMNALLRA</sequence>
<evidence type="ECO:0000313" key="8">
    <source>
        <dbReference type="Proteomes" id="UP000308430"/>
    </source>
</evidence>
<keyword evidence="8" id="KW-1185">Reference proteome</keyword>
<dbReference type="EMBL" id="SSOC01000003">
    <property type="protein sequence ID" value="THF65517.1"/>
    <property type="molecule type" value="Genomic_DNA"/>
</dbReference>